<dbReference type="PANTHER" id="PTHR14969:SF28">
    <property type="entry name" value="DIHYDROSPHINGOSINE 1-PHOSPHATE PHOSPHATASE LCB3-RELATED"/>
    <property type="match status" value="1"/>
</dbReference>
<keyword evidence="6 8" id="KW-0472">Membrane</keyword>
<dbReference type="InterPro" id="IPR036938">
    <property type="entry name" value="PAP2/HPO_sf"/>
</dbReference>
<feature type="transmembrane region" description="Helical" evidence="8">
    <location>
        <begin position="94"/>
        <end position="113"/>
    </location>
</feature>
<comment type="similarity">
    <text evidence="7">Belongs to the type 2 lipid phosphate phosphatase family.</text>
</comment>
<dbReference type="PANTHER" id="PTHR14969">
    <property type="entry name" value="SPHINGOSINE-1-PHOSPHATE PHOSPHOHYDROLASE"/>
    <property type="match status" value="1"/>
</dbReference>
<comment type="subcellular location">
    <subcellularLocation>
        <location evidence="1">Endoplasmic reticulum membrane</location>
        <topology evidence="1">Multi-pass membrane protein</topology>
    </subcellularLocation>
</comment>
<evidence type="ECO:0000256" key="6">
    <source>
        <dbReference type="ARBA" id="ARBA00023136"/>
    </source>
</evidence>
<sequence length="223" mass="24972">MIGGAVTMMWCLLISVSRLYLGMHSALDVIAGLLLALLLMVPLVPLADLLDGFLVTNPISPVAVLLLSLLLIWKYPSADRWTPTRGDTTMTTSVYVGIVLGAWLNYQLGRMIIPSLPPPYTIIWPSWSMLGLTLLRTTLGLCCIMATRAICKSLSYALVCFLIRKDPHELKRSENSLQNRSKLIVELSYKYFTYGMIGFNTVFLLPHVFQLLGINRPTFYTEL</sequence>
<dbReference type="GO" id="GO:0005789">
    <property type="term" value="C:endoplasmic reticulum membrane"/>
    <property type="evidence" value="ECO:0007669"/>
    <property type="project" value="UniProtKB-SubCell"/>
</dbReference>
<evidence type="ECO:0000259" key="9">
    <source>
        <dbReference type="Pfam" id="PF01569"/>
    </source>
</evidence>
<dbReference type="AlphaFoldDB" id="A0A6M2DZF1"/>
<evidence type="ECO:0000256" key="1">
    <source>
        <dbReference type="ARBA" id="ARBA00004477"/>
    </source>
</evidence>
<dbReference type="Pfam" id="PF01569">
    <property type="entry name" value="PAP2"/>
    <property type="match status" value="1"/>
</dbReference>
<keyword evidence="3" id="KW-0378">Hydrolase</keyword>
<organism evidence="10">
    <name type="scientific">Xenopsylla cheopis</name>
    <name type="common">Oriental rat flea</name>
    <name type="synonym">Pulex cheopis</name>
    <dbReference type="NCBI Taxonomy" id="163159"/>
    <lineage>
        <taxon>Eukaryota</taxon>
        <taxon>Metazoa</taxon>
        <taxon>Ecdysozoa</taxon>
        <taxon>Arthropoda</taxon>
        <taxon>Hexapoda</taxon>
        <taxon>Insecta</taxon>
        <taxon>Pterygota</taxon>
        <taxon>Neoptera</taxon>
        <taxon>Endopterygota</taxon>
        <taxon>Siphonaptera</taxon>
        <taxon>Pulicidae</taxon>
        <taxon>Xenopsyllinae</taxon>
        <taxon>Xenopsylla</taxon>
    </lineage>
</organism>
<accession>A0A6M2DZF1</accession>
<proteinExistence type="inferred from homology"/>
<dbReference type="GO" id="GO:0006670">
    <property type="term" value="P:sphingosine metabolic process"/>
    <property type="evidence" value="ECO:0007669"/>
    <property type="project" value="TreeGrafter"/>
</dbReference>
<dbReference type="EMBL" id="GIIL01008019">
    <property type="protein sequence ID" value="NOV51745.1"/>
    <property type="molecule type" value="Transcribed_RNA"/>
</dbReference>
<evidence type="ECO:0000256" key="2">
    <source>
        <dbReference type="ARBA" id="ARBA00022692"/>
    </source>
</evidence>
<reference evidence="10" key="1">
    <citation type="submission" date="2020-03" db="EMBL/GenBank/DDBJ databases">
        <title>Transcriptomic Profiling of the Digestive Tract of the Rat Flea, Xenopsylla cheopis, Following Blood Feeding and Infection with Yersinia pestis.</title>
        <authorList>
            <person name="Bland D.M."/>
            <person name="Martens C.A."/>
            <person name="Virtaneva K."/>
            <person name="Kanakabandi K."/>
            <person name="Long D."/>
            <person name="Rosenke R."/>
            <person name="Saturday G.A."/>
            <person name="Hoyt F.H."/>
            <person name="Bruno D.P."/>
            <person name="Ribeiro J.M.C."/>
            <person name="Hinnebusch J."/>
        </authorList>
    </citation>
    <scope>NUCLEOTIDE SEQUENCE</scope>
</reference>
<protein>
    <submittedName>
        <fullName evidence="10">Putative sphingosine-1-phosphate phosphatase 2-like protein</fullName>
    </submittedName>
</protein>
<dbReference type="Gene3D" id="1.20.144.10">
    <property type="entry name" value="Phosphatidic acid phosphatase type 2/haloperoxidase"/>
    <property type="match status" value="1"/>
</dbReference>
<feature type="transmembrane region" description="Helical" evidence="8">
    <location>
        <begin position="191"/>
        <end position="214"/>
    </location>
</feature>
<dbReference type="GO" id="GO:0042392">
    <property type="term" value="F:sphingosine-1-phosphate phosphatase activity"/>
    <property type="evidence" value="ECO:0007669"/>
    <property type="project" value="TreeGrafter"/>
</dbReference>
<dbReference type="SUPFAM" id="SSF48317">
    <property type="entry name" value="Acid phosphatase/Vanadium-dependent haloperoxidase"/>
    <property type="match status" value="1"/>
</dbReference>
<dbReference type="InterPro" id="IPR000326">
    <property type="entry name" value="PAP2/HPO"/>
</dbReference>
<evidence type="ECO:0000256" key="8">
    <source>
        <dbReference type="SAM" id="Phobius"/>
    </source>
</evidence>
<name>A0A6M2DZF1_XENCH</name>
<feature type="transmembrane region" description="Helical" evidence="8">
    <location>
        <begin position="133"/>
        <end position="163"/>
    </location>
</feature>
<feature type="transmembrane region" description="Helical" evidence="8">
    <location>
        <begin position="29"/>
        <end position="47"/>
    </location>
</feature>
<evidence type="ECO:0000256" key="5">
    <source>
        <dbReference type="ARBA" id="ARBA00022989"/>
    </source>
</evidence>
<keyword evidence="4" id="KW-0256">Endoplasmic reticulum</keyword>
<feature type="domain" description="Phosphatidic acid phosphatase type 2/haloperoxidase" evidence="9">
    <location>
        <begin position="4"/>
        <end position="41"/>
    </location>
</feature>
<keyword evidence="5 8" id="KW-1133">Transmembrane helix</keyword>
<keyword evidence="2 8" id="KW-0812">Transmembrane</keyword>
<evidence type="ECO:0000256" key="7">
    <source>
        <dbReference type="ARBA" id="ARBA00038324"/>
    </source>
</evidence>
<evidence type="ECO:0000256" key="4">
    <source>
        <dbReference type="ARBA" id="ARBA00022824"/>
    </source>
</evidence>
<feature type="transmembrane region" description="Helical" evidence="8">
    <location>
        <begin position="53"/>
        <end position="73"/>
    </location>
</feature>
<evidence type="ECO:0000313" key="10">
    <source>
        <dbReference type="EMBL" id="NOV51745.1"/>
    </source>
</evidence>
<evidence type="ECO:0000256" key="3">
    <source>
        <dbReference type="ARBA" id="ARBA00022801"/>
    </source>
</evidence>